<feature type="compositionally biased region" description="Polar residues" evidence="1">
    <location>
        <begin position="435"/>
        <end position="444"/>
    </location>
</feature>
<feature type="signal peptide" evidence="2">
    <location>
        <begin position="1"/>
        <end position="20"/>
    </location>
</feature>
<evidence type="ECO:0000313" key="4">
    <source>
        <dbReference type="Proteomes" id="UP001322138"/>
    </source>
</evidence>
<keyword evidence="4" id="KW-1185">Reference proteome</keyword>
<keyword evidence="2" id="KW-0732">Signal</keyword>
<comment type="caution">
    <text evidence="3">The sequence shown here is derived from an EMBL/GenBank/DDBJ whole genome shotgun (WGS) entry which is preliminary data.</text>
</comment>
<feature type="region of interest" description="Disordered" evidence="1">
    <location>
        <begin position="473"/>
        <end position="493"/>
    </location>
</feature>
<gene>
    <name evidence="3" type="ORF">QC761_506960</name>
</gene>
<evidence type="ECO:0000256" key="2">
    <source>
        <dbReference type="SAM" id="SignalP"/>
    </source>
</evidence>
<feature type="chain" id="PRO_5046813746" evidence="2">
    <location>
        <begin position="21"/>
        <end position="530"/>
    </location>
</feature>
<evidence type="ECO:0000313" key="3">
    <source>
        <dbReference type="EMBL" id="KAK4642232.1"/>
    </source>
</evidence>
<sequence length="530" mass="55877">MLSSLKTLAPLGLLIPNVVASRDDDGDDVRFRVDSTTIYDPQCTASVTVYNTTVVQKTQFVDYIVNITKTNTCYESTTVTLNYTVSVTNTDTDLVTITNTGTDLVTITNTDTDSVTITDTDTDSVTITTTDTDAVTITTTDTDAVTITTTDTDAVTITTTDTDAVTITTTDTDAVTITTTDTDAVTITTTDTDSTTITRTVYTTTYDPCPKSCSISAASVHLYYWPTDRPYTYPTTYVDPSLSYTFTSPSVYMYIPSAQGVNTLGERVEPSTTNWILPLDLYEVSTIARGSNATRQLTLADLGTNCPQTYNPTAIATIPRDCDPMLAAPSQVRSWAYPCNACGRFGLFDPPYAVPTTTGLLGPSTVVVTAEPITVTAPPVVETSPPPPPPPPPVTTGALVIEYRDEDGNIVSATTIATTGASGGTSTSTVVVAPTNTDGSSLPTETGMVPEPSGGESSNIFTILPTDTIIPQPGETGLPTATTGAPDDEPPVEVTSLPTTTVATAAGRKLVASRSLWWVMPSVAAILFCL</sequence>
<evidence type="ECO:0000256" key="1">
    <source>
        <dbReference type="SAM" id="MobiDB-lite"/>
    </source>
</evidence>
<dbReference type="Proteomes" id="UP001322138">
    <property type="component" value="Unassembled WGS sequence"/>
</dbReference>
<dbReference type="GeneID" id="87899398"/>
<dbReference type="EMBL" id="JAFFGZ010000007">
    <property type="protein sequence ID" value="KAK4642232.1"/>
    <property type="molecule type" value="Genomic_DNA"/>
</dbReference>
<name>A0ABR0FHJ3_9PEZI</name>
<organism evidence="3 4">
    <name type="scientific">Podospora bellae-mahoneyi</name>
    <dbReference type="NCBI Taxonomy" id="2093777"/>
    <lineage>
        <taxon>Eukaryota</taxon>
        <taxon>Fungi</taxon>
        <taxon>Dikarya</taxon>
        <taxon>Ascomycota</taxon>
        <taxon>Pezizomycotina</taxon>
        <taxon>Sordariomycetes</taxon>
        <taxon>Sordariomycetidae</taxon>
        <taxon>Sordariales</taxon>
        <taxon>Podosporaceae</taxon>
        <taxon>Podospora</taxon>
    </lineage>
</organism>
<feature type="region of interest" description="Disordered" evidence="1">
    <location>
        <begin position="435"/>
        <end position="455"/>
    </location>
</feature>
<protein>
    <submittedName>
        <fullName evidence="3">Uncharacterized protein</fullName>
    </submittedName>
</protein>
<accession>A0ABR0FHJ3</accession>
<reference evidence="3 4" key="1">
    <citation type="journal article" date="2023" name="bioRxiv">
        <title>High-quality genome assemblies of four members of thePodospora anserinaspecies complex.</title>
        <authorList>
            <person name="Ament-Velasquez S.L."/>
            <person name="Vogan A.A."/>
            <person name="Wallerman O."/>
            <person name="Hartmann F."/>
            <person name="Gautier V."/>
            <person name="Silar P."/>
            <person name="Giraud T."/>
            <person name="Johannesson H."/>
        </authorList>
    </citation>
    <scope>NUCLEOTIDE SEQUENCE [LARGE SCALE GENOMIC DNA]</scope>
    <source>
        <strain evidence="3 4">CBS 112042</strain>
    </source>
</reference>
<proteinExistence type="predicted"/>
<dbReference type="RefSeq" id="XP_062731208.1">
    <property type="nucleotide sequence ID" value="XM_062879916.1"/>
</dbReference>